<keyword evidence="3" id="KW-1185">Reference proteome</keyword>
<dbReference type="RefSeq" id="WP_348949769.1">
    <property type="nucleotide sequence ID" value="NZ_JBDZYD010000003.1"/>
</dbReference>
<organism evidence="2 3">
    <name type="scientific">Amycolatopsis melonis</name>
    <dbReference type="NCBI Taxonomy" id="3156488"/>
    <lineage>
        <taxon>Bacteria</taxon>
        <taxon>Bacillati</taxon>
        <taxon>Actinomycetota</taxon>
        <taxon>Actinomycetes</taxon>
        <taxon>Pseudonocardiales</taxon>
        <taxon>Pseudonocardiaceae</taxon>
        <taxon>Amycolatopsis</taxon>
    </lineage>
</organism>
<accession>A0ABV0LFQ4</accession>
<evidence type="ECO:0000313" key="2">
    <source>
        <dbReference type="EMBL" id="MEQ0560769.1"/>
    </source>
</evidence>
<dbReference type="EMBL" id="JBDZYD010000005">
    <property type="protein sequence ID" value="MEQ0560769.1"/>
    <property type="molecule type" value="Genomic_DNA"/>
</dbReference>
<proteinExistence type="predicted"/>
<protein>
    <submittedName>
        <fullName evidence="2">Uncharacterized protein</fullName>
    </submittedName>
</protein>
<evidence type="ECO:0000313" key="1">
    <source>
        <dbReference type="EMBL" id="MEQ0559612.1"/>
    </source>
</evidence>
<dbReference type="Proteomes" id="UP001440984">
    <property type="component" value="Unassembled WGS sequence"/>
</dbReference>
<gene>
    <name evidence="1" type="ORF">ABJI51_11060</name>
    <name evidence="2" type="ORF">ABJI51_16910</name>
</gene>
<sequence length="42" mass="4620">MQKLAEKIARDDVWAKWVEANSQPSAKEGCISRKEGCISQAG</sequence>
<dbReference type="EMBL" id="JBDZYD010000003">
    <property type="protein sequence ID" value="MEQ0559612.1"/>
    <property type="molecule type" value="Genomic_DNA"/>
</dbReference>
<comment type="caution">
    <text evidence="2">The sequence shown here is derived from an EMBL/GenBank/DDBJ whole genome shotgun (WGS) entry which is preliminary data.</text>
</comment>
<name>A0ABV0LFQ4_9PSEU</name>
<evidence type="ECO:0000313" key="3">
    <source>
        <dbReference type="Proteomes" id="UP001440984"/>
    </source>
</evidence>
<reference evidence="2 3" key="1">
    <citation type="submission" date="2024-05" db="EMBL/GenBank/DDBJ databases">
        <authorList>
            <person name="Zhao H."/>
            <person name="Xu Y."/>
            <person name="Lin S."/>
            <person name="Spain J.C."/>
            <person name="Zhou N.-Y."/>
        </authorList>
    </citation>
    <scope>NUCLEOTIDE SEQUENCE [LARGE SCALE GENOMIC DNA]</scope>
    <source>
        <strain evidence="2 3">NEAU-NG30</strain>
    </source>
</reference>